<dbReference type="RefSeq" id="WP_028124574.1">
    <property type="nucleotide sequence ID" value="NZ_CP024964.1"/>
</dbReference>
<protein>
    <submittedName>
        <fullName evidence="2">Uncharacterized protein</fullName>
    </submittedName>
</protein>
<dbReference type="Proteomes" id="UP000231896">
    <property type="component" value="Chromosome"/>
</dbReference>
<evidence type="ECO:0000313" key="2">
    <source>
        <dbReference type="EMBL" id="ATZ17804.1"/>
    </source>
</evidence>
<name>A0A2K8NVM9_9MOLU</name>
<feature type="coiled-coil region" evidence="1">
    <location>
        <begin position="92"/>
        <end position="133"/>
    </location>
</feature>
<dbReference type="KEGG" id="eml:EMELA_v1c02310"/>
<accession>A0A2K8NVM9</accession>
<dbReference type="AlphaFoldDB" id="A0A2K8NVM9"/>
<proteinExistence type="predicted"/>
<reference evidence="2 3" key="1">
    <citation type="submission" date="2017-11" db="EMBL/GenBank/DDBJ databases">
        <title>Genome sequence of Entomoplasma melaleucae M1 (ATCC 49191).</title>
        <authorList>
            <person name="Lo W.-S."/>
            <person name="Gasparich G.E."/>
            <person name="Kuo C.-H."/>
        </authorList>
    </citation>
    <scope>NUCLEOTIDE SEQUENCE [LARGE SCALE GENOMIC DNA]</scope>
    <source>
        <strain evidence="2 3">M1</strain>
    </source>
</reference>
<organism evidence="2 3">
    <name type="scientific">Mesoplasma melaleucae</name>
    <dbReference type="NCBI Taxonomy" id="81459"/>
    <lineage>
        <taxon>Bacteria</taxon>
        <taxon>Bacillati</taxon>
        <taxon>Mycoplasmatota</taxon>
        <taxon>Mollicutes</taxon>
        <taxon>Entomoplasmatales</taxon>
        <taxon>Entomoplasmataceae</taxon>
        <taxon>Mesoplasma</taxon>
    </lineage>
</organism>
<dbReference type="EMBL" id="CP024964">
    <property type="protein sequence ID" value="ATZ17804.1"/>
    <property type="molecule type" value="Genomic_DNA"/>
</dbReference>
<evidence type="ECO:0000313" key="3">
    <source>
        <dbReference type="Proteomes" id="UP000231896"/>
    </source>
</evidence>
<sequence>MSILKLKIEVDPVSTEINSELFGNLNNYNDKISLLSDKEKLKMSQQIRTATNQLTNPLKITSIKTSKPKANVERINWKAEYFKLKKEFDEFKEFAMNAINELKADNAQLRAEVAELKYENAQLRDQVKYFQDKYEPEMEM</sequence>
<dbReference type="Gene3D" id="1.20.5.1700">
    <property type="match status" value="1"/>
</dbReference>
<evidence type="ECO:0000256" key="1">
    <source>
        <dbReference type="SAM" id="Coils"/>
    </source>
</evidence>
<keyword evidence="1" id="KW-0175">Coiled coil</keyword>
<keyword evidence="3" id="KW-1185">Reference proteome</keyword>
<gene>
    <name evidence="2" type="ORF">EMELA_v1c02310</name>
</gene>